<comment type="caution">
    <text evidence="4">The sequence shown here is derived from an EMBL/GenBank/DDBJ whole genome shotgun (WGS) entry which is preliminary data.</text>
</comment>
<dbReference type="Pfam" id="PF00293">
    <property type="entry name" value="NUDIX"/>
    <property type="match status" value="1"/>
</dbReference>
<protein>
    <submittedName>
        <fullName evidence="4">8-oxo-dGTP diphosphatase</fullName>
    </submittedName>
</protein>
<dbReference type="PROSITE" id="PS51462">
    <property type="entry name" value="NUDIX"/>
    <property type="match status" value="1"/>
</dbReference>
<evidence type="ECO:0000256" key="1">
    <source>
        <dbReference type="ARBA" id="ARBA00001946"/>
    </source>
</evidence>
<keyword evidence="2" id="KW-0378">Hydrolase</keyword>
<accession>A0A3M7TQR6</accession>
<comment type="cofactor">
    <cofactor evidence="1">
        <name>Mg(2+)</name>
        <dbReference type="ChEBI" id="CHEBI:18420"/>
    </cofactor>
</comment>
<dbReference type="PANTHER" id="PTHR43046">
    <property type="entry name" value="GDP-MANNOSE MANNOSYL HYDROLASE"/>
    <property type="match status" value="1"/>
</dbReference>
<dbReference type="InterPro" id="IPR020476">
    <property type="entry name" value="Nudix_hydrolase"/>
</dbReference>
<dbReference type="CDD" id="cd18886">
    <property type="entry name" value="NUDIX_MutT_Nudt1"/>
    <property type="match status" value="1"/>
</dbReference>
<dbReference type="EMBL" id="RHIB01000002">
    <property type="protein sequence ID" value="RNA67509.1"/>
    <property type="molecule type" value="Genomic_DNA"/>
</dbReference>
<dbReference type="PANTHER" id="PTHR43046:SF14">
    <property type="entry name" value="MUTT_NUDIX FAMILY PROTEIN"/>
    <property type="match status" value="1"/>
</dbReference>
<proteinExistence type="predicted"/>
<name>A0A3M7TQR6_9BACI</name>
<gene>
    <name evidence="4" type="ORF">EBO34_12315</name>
</gene>
<dbReference type="InterPro" id="IPR000086">
    <property type="entry name" value="NUDIX_hydrolase_dom"/>
</dbReference>
<feature type="domain" description="Nudix hydrolase" evidence="3">
    <location>
        <begin position="1"/>
        <end position="129"/>
    </location>
</feature>
<evidence type="ECO:0000313" key="5">
    <source>
        <dbReference type="Proteomes" id="UP000278746"/>
    </source>
</evidence>
<dbReference type="AlphaFoldDB" id="A0A3M7TQR6"/>
<dbReference type="PRINTS" id="PR00502">
    <property type="entry name" value="NUDIXFAMILY"/>
</dbReference>
<dbReference type="Proteomes" id="UP000278746">
    <property type="component" value="Unassembled WGS sequence"/>
</dbReference>
<dbReference type="GO" id="GO:0016787">
    <property type="term" value="F:hydrolase activity"/>
    <property type="evidence" value="ECO:0007669"/>
    <property type="project" value="UniProtKB-KW"/>
</dbReference>
<dbReference type="Gene3D" id="3.90.79.10">
    <property type="entry name" value="Nucleoside Triphosphate Pyrophosphohydrolase"/>
    <property type="match status" value="1"/>
</dbReference>
<sequence>MRRVSNCILHDKKSDQVLMLQKPSRGWWVAPGGKMEPRESVKESAVREFKEETGIDLHEPTLRGVFTVVVEEEGKTVNEWMLFTFYAENFSGELLSESPEGHLEWQPAENIINLPMAAGDHHFFKHILSRDGLIYGTFVYSIDYKLLSYSLDAE</sequence>
<dbReference type="RefSeq" id="WP_122898973.1">
    <property type="nucleotide sequence ID" value="NZ_RHIB01000002.1"/>
</dbReference>
<keyword evidence="5" id="KW-1185">Reference proteome</keyword>
<dbReference type="InterPro" id="IPR015797">
    <property type="entry name" value="NUDIX_hydrolase-like_dom_sf"/>
</dbReference>
<reference evidence="4 5" key="1">
    <citation type="submission" date="2018-10" db="EMBL/GenBank/DDBJ databases">
        <title>Bacillus Keqinensis sp. nov., a moderately halophilic bacterium isolated from a saline-alkaline lake.</title>
        <authorList>
            <person name="Wang H."/>
        </authorList>
    </citation>
    <scope>NUCLEOTIDE SEQUENCE [LARGE SCALE GENOMIC DNA]</scope>
    <source>
        <strain evidence="4 5">KQ-3</strain>
    </source>
</reference>
<dbReference type="OrthoDB" id="9800186at2"/>
<evidence type="ECO:0000313" key="4">
    <source>
        <dbReference type="EMBL" id="RNA67509.1"/>
    </source>
</evidence>
<dbReference type="SUPFAM" id="SSF55811">
    <property type="entry name" value="Nudix"/>
    <property type="match status" value="1"/>
</dbReference>
<organism evidence="4 5">
    <name type="scientific">Alteribacter keqinensis</name>
    <dbReference type="NCBI Taxonomy" id="2483800"/>
    <lineage>
        <taxon>Bacteria</taxon>
        <taxon>Bacillati</taxon>
        <taxon>Bacillota</taxon>
        <taxon>Bacilli</taxon>
        <taxon>Bacillales</taxon>
        <taxon>Bacillaceae</taxon>
        <taxon>Alteribacter</taxon>
    </lineage>
</organism>
<evidence type="ECO:0000259" key="3">
    <source>
        <dbReference type="PROSITE" id="PS51462"/>
    </source>
</evidence>
<evidence type="ECO:0000256" key="2">
    <source>
        <dbReference type="ARBA" id="ARBA00022801"/>
    </source>
</evidence>